<comment type="caution">
    <text evidence="13">The sequence shown here is derived from an EMBL/GenBank/DDBJ whole genome shotgun (WGS) entry which is preliminary data.</text>
</comment>
<evidence type="ECO:0000256" key="7">
    <source>
        <dbReference type="ARBA" id="ARBA00022932"/>
    </source>
</evidence>
<dbReference type="InterPro" id="IPR007185">
    <property type="entry name" value="DNA_pol_a/d/e_bsu"/>
</dbReference>
<comment type="subcellular location">
    <subcellularLocation>
        <location evidence="1">Nucleus</location>
    </subcellularLocation>
</comment>
<feature type="domain" description="DNA polymerase delta subunit OB-fold" evidence="12">
    <location>
        <begin position="62"/>
        <end position="194"/>
    </location>
</feature>
<evidence type="ECO:0000259" key="11">
    <source>
        <dbReference type="Pfam" id="PF04042"/>
    </source>
</evidence>
<gene>
    <name evidence="13" type="ORF">DFH05DRAFT_1527783</name>
</gene>
<feature type="compositionally biased region" description="Low complexity" evidence="10">
    <location>
        <begin position="523"/>
        <end position="549"/>
    </location>
</feature>
<dbReference type="EC" id="2.7.7.7" evidence="3"/>
<dbReference type="PANTHER" id="PTHR10416:SF0">
    <property type="entry name" value="DNA POLYMERASE DELTA SUBUNIT 2"/>
    <property type="match status" value="1"/>
</dbReference>
<dbReference type="FunFam" id="2.40.50.430:FF:000002">
    <property type="entry name" value="DNA polymerase delta subunit"/>
    <property type="match status" value="1"/>
</dbReference>
<keyword evidence="5" id="KW-0548">Nucleotidyltransferase</keyword>
<dbReference type="GO" id="GO:0006281">
    <property type="term" value="P:DNA repair"/>
    <property type="evidence" value="ECO:0007669"/>
    <property type="project" value="UniProtKB-ARBA"/>
</dbReference>
<evidence type="ECO:0000256" key="1">
    <source>
        <dbReference type="ARBA" id="ARBA00004123"/>
    </source>
</evidence>
<dbReference type="InterPro" id="IPR040663">
    <property type="entry name" value="DNA_pol_D_N"/>
</dbReference>
<organism evidence="13 14">
    <name type="scientific">Lentinula detonsa</name>
    <dbReference type="NCBI Taxonomy" id="2804962"/>
    <lineage>
        <taxon>Eukaryota</taxon>
        <taxon>Fungi</taxon>
        <taxon>Dikarya</taxon>
        <taxon>Basidiomycota</taxon>
        <taxon>Agaricomycotina</taxon>
        <taxon>Agaricomycetes</taxon>
        <taxon>Agaricomycetidae</taxon>
        <taxon>Agaricales</taxon>
        <taxon>Marasmiineae</taxon>
        <taxon>Omphalotaceae</taxon>
        <taxon>Lentinula</taxon>
    </lineage>
</organism>
<evidence type="ECO:0000256" key="4">
    <source>
        <dbReference type="ARBA" id="ARBA00022679"/>
    </source>
</evidence>
<dbReference type="Pfam" id="PF04042">
    <property type="entry name" value="DNA_pol_E_B"/>
    <property type="match status" value="1"/>
</dbReference>
<keyword evidence="6" id="KW-0235">DNA replication</keyword>
<dbReference type="InterPro" id="IPR024826">
    <property type="entry name" value="DNA_pol_delta/II_ssu"/>
</dbReference>
<comment type="catalytic activity">
    <reaction evidence="9">
        <text>DNA(n) + a 2'-deoxyribonucleoside 5'-triphosphate = DNA(n+1) + diphosphate</text>
        <dbReference type="Rhea" id="RHEA:22508"/>
        <dbReference type="Rhea" id="RHEA-COMP:17339"/>
        <dbReference type="Rhea" id="RHEA-COMP:17340"/>
        <dbReference type="ChEBI" id="CHEBI:33019"/>
        <dbReference type="ChEBI" id="CHEBI:61560"/>
        <dbReference type="ChEBI" id="CHEBI:173112"/>
        <dbReference type="EC" id="2.7.7.7"/>
    </reaction>
</comment>
<feature type="domain" description="DNA polymerase alpha/delta/epsilon subunit B" evidence="11">
    <location>
        <begin position="233"/>
        <end position="458"/>
    </location>
</feature>
<name>A0A9W8NWI7_9AGAR</name>
<evidence type="ECO:0000313" key="14">
    <source>
        <dbReference type="Proteomes" id="UP001142393"/>
    </source>
</evidence>
<accession>A0A9W8NWI7</accession>
<dbReference type="Proteomes" id="UP001142393">
    <property type="component" value="Unassembled WGS sequence"/>
</dbReference>
<dbReference type="GO" id="GO:0003887">
    <property type="term" value="F:DNA-directed DNA polymerase activity"/>
    <property type="evidence" value="ECO:0007669"/>
    <property type="project" value="UniProtKB-KW"/>
</dbReference>
<protein>
    <recommendedName>
        <fullName evidence="3">DNA-directed DNA polymerase</fullName>
        <ecNumber evidence="3">2.7.7.7</ecNumber>
    </recommendedName>
</protein>
<evidence type="ECO:0000256" key="2">
    <source>
        <dbReference type="ARBA" id="ARBA00006035"/>
    </source>
</evidence>
<dbReference type="AlphaFoldDB" id="A0A9W8NWI7"/>
<dbReference type="Pfam" id="PF18018">
    <property type="entry name" value="DNA_pol_D_N"/>
    <property type="match status" value="1"/>
</dbReference>
<feature type="region of interest" description="Disordered" evidence="10">
    <location>
        <begin position="516"/>
        <end position="549"/>
    </location>
</feature>
<dbReference type="Gene3D" id="3.60.21.50">
    <property type="match status" value="1"/>
</dbReference>
<keyword evidence="4" id="KW-0808">Transferase</keyword>
<evidence type="ECO:0000259" key="12">
    <source>
        <dbReference type="Pfam" id="PF18018"/>
    </source>
</evidence>
<evidence type="ECO:0000256" key="9">
    <source>
        <dbReference type="ARBA" id="ARBA00049244"/>
    </source>
</evidence>
<dbReference type="EMBL" id="JANVFU010000011">
    <property type="protein sequence ID" value="KAJ3742073.1"/>
    <property type="molecule type" value="Genomic_DNA"/>
</dbReference>
<sequence length="549" mass="60333">MNASIEDNNALFLTTTTTVLRNGQFRPFVNTQLERATTTVTAPGPQSSSFIIDSKNKTYKFQYSNIYFLRLSALRDFVQETAVKRWTGLPGKPSFVSRVLEVEPSKLCYIIGTVYMDMPLKPNVMEDIARDHSIPAPPPPPYYYSTEDQVMMEDESGRIQLVGERLKSERLVTGLIIGALGMETPDGKFEVADICYAGLAPQPSTTTKEELEDRMEIDNSSSEDLPTDEWIGVVSGLNIGAPSPTDGQIQLLVEYLAGEGGGTDDQLSASQISRLIIAGNSMAPMLVAGKGDVDAEGDKKSRKFGYDGTTFSSHPVVTLSGHLLDVGRVMPIHILPGETDPSGTILPQQPFPRAMFGPVCSFSSFTCETNPTYLNLSSDSSSFTRTLLVHSGQSLNDMFKYLPSPPHTRLSIAESTLKWRHIAPTAPDTLWCHPYFTADPFILKETPDIYIVGGQKRFMTKLVEDDGKDDGLRKRCRLVLVPEFSETGILVLVNLRSLRVKTVRFRGENMTGSLADGNHVDVMESSSSEPVPLVEPESSMPHSSNSSKL</sequence>
<evidence type="ECO:0000256" key="6">
    <source>
        <dbReference type="ARBA" id="ARBA00022705"/>
    </source>
</evidence>
<keyword evidence="8" id="KW-0539">Nucleus</keyword>
<keyword evidence="14" id="KW-1185">Reference proteome</keyword>
<proteinExistence type="inferred from homology"/>
<dbReference type="GO" id="GO:0003677">
    <property type="term" value="F:DNA binding"/>
    <property type="evidence" value="ECO:0007669"/>
    <property type="project" value="InterPro"/>
</dbReference>
<reference evidence="13 14" key="1">
    <citation type="journal article" date="2023" name="Proc. Natl. Acad. Sci. U.S.A.">
        <title>A global phylogenomic analysis of the shiitake genus Lentinula.</title>
        <authorList>
            <person name="Sierra-Patev S."/>
            <person name="Min B."/>
            <person name="Naranjo-Ortiz M."/>
            <person name="Looney B."/>
            <person name="Konkel Z."/>
            <person name="Slot J.C."/>
            <person name="Sakamoto Y."/>
            <person name="Steenwyk J.L."/>
            <person name="Rokas A."/>
            <person name="Carro J."/>
            <person name="Camarero S."/>
            <person name="Ferreira P."/>
            <person name="Molpeceres G."/>
            <person name="Ruiz-Duenas F.J."/>
            <person name="Serrano A."/>
            <person name="Henrissat B."/>
            <person name="Drula E."/>
            <person name="Hughes K.W."/>
            <person name="Mata J.L."/>
            <person name="Ishikawa N.K."/>
            <person name="Vargas-Isla R."/>
            <person name="Ushijima S."/>
            <person name="Smith C.A."/>
            <person name="Donoghue J."/>
            <person name="Ahrendt S."/>
            <person name="Andreopoulos W."/>
            <person name="He G."/>
            <person name="LaButti K."/>
            <person name="Lipzen A."/>
            <person name="Ng V."/>
            <person name="Riley R."/>
            <person name="Sandor L."/>
            <person name="Barry K."/>
            <person name="Martinez A.T."/>
            <person name="Xiao Y."/>
            <person name="Gibbons J.G."/>
            <person name="Terashima K."/>
            <person name="Grigoriev I.V."/>
            <person name="Hibbett D."/>
        </authorList>
    </citation>
    <scope>NUCLEOTIDE SEQUENCE [LARGE SCALE GENOMIC DNA]</scope>
    <source>
        <strain evidence="13 14">TFB7810</strain>
    </source>
</reference>
<evidence type="ECO:0000256" key="10">
    <source>
        <dbReference type="SAM" id="MobiDB-lite"/>
    </source>
</evidence>
<dbReference type="Gene3D" id="2.40.50.430">
    <property type="match status" value="1"/>
</dbReference>
<evidence type="ECO:0000256" key="8">
    <source>
        <dbReference type="ARBA" id="ARBA00023242"/>
    </source>
</evidence>
<keyword evidence="7" id="KW-0239">DNA-directed DNA polymerase</keyword>
<dbReference type="PANTHER" id="PTHR10416">
    <property type="entry name" value="DNA POLYMERASE DELTA SUBUNIT 2"/>
    <property type="match status" value="1"/>
</dbReference>
<evidence type="ECO:0000256" key="5">
    <source>
        <dbReference type="ARBA" id="ARBA00022695"/>
    </source>
</evidence>
<evidence type="ECO:0000256" key="3">
    <source>
        <dbReference type="ARBA" id="ARBA00012417"/>
    </source>
</evidence>
<dbReference type="GO" id="GO:0006273">
    <property type="term" value="P:lagging strand elongation"/>
    <property type="evidence" value="ECO:0007669"/>
    <property type="project" value="UniProtKB-ARBA"/>
</dbReference>
<comment type="similarity">
    <text evidence="2">Belongs to the DNA polymerase delta/II small subunit family.</text>
</comment>
<dbReference type="GO" id="GO:0043625">
    <property type="term" value="C:delta DNA polymerase complex"/>
    <property type="evidence" value="ECO:0007669"/>
    <property type="project" value="TreeGrafter"/>
</dbReference>
<evidence type="ECO:0000313" key="13">
    <source>
        <dbReference type="EMBL" id="KAJ3742073.1"/>
    </source>
</evidence>